<keyword evidence="4" id="KW-1185">Reference proteome</keyword>
<dbReference type="InterPro" id="IPR029071">
    <property type="entry name" value="Ubiquitin-like_domsf"/>
</dbReference>
<dbReference type="Gene3D" id="3.10.20.90">
    <property type="entry name" value="Phosphatidylinositol 3-kinase Catalytic Subunit, Chain A, domain 1"/>
    <property type="match status" value="1"/>
</dbReference>
<name>L8GDA5_ACACF</name>
<dbReference type="SUPFAM" id="SSF54236">
    <property type="entry name" value="Ubiquitin-like"/>
    <property type="match status" value="1"/>
</dbReference>
<feature type="domain" description="UBX" evidence="2">
    <location>
        <begin position="29"/>
        <end position="94"/>
    </location>
</feature>
<accession>L8GDA5</accession>
<dbReference type="PROSITE" id="PS50033">
    <property type="entry name" value="UBX"/>
    <property type="match status" value="1"/>
</dbReference>
<dbReference type="VEuPathDB" id="AmoebaDB:ACA1_351330"/>
<organism evidence="3 4">
    <name type="scientific">Acanthamoeba castellanii (strain ATCC 30010 / Neff)</name>
    <dbReference type="NCBI Taxonomy" id="1257118"/>
    <lineage>
        <taxon>Eukaryota</taxon>
        <taxon>Amoebozoa</taxon>
        <taxon>Discosea</taxon>
        <taxon>Longamoebia</taxon>
        <taxon>Centramoebida</taxon>
        <taxon>Acanthamoebidae</taxon>
        <taxon>Acanthamoeba</taxon>
    </lineage>
</organism>
<feature type="region of interest" description="Disordered" evidence="1">
    <location>
        <begin position="1"/>
        <end position="21"/>
    </location>
</feature>
<dbReference type="KEGG" id="acan:ACA1_351330"/>
<dbReference type="Pfam" id="PF00789">
    <property type="entry name" value="UBX"/>
    <property type="match status" value="1"/>
</dbReference>
<evidence type="ECO:0000259" key="2">
    <source>
        <dbReference type="PROSITE" id="PS50033"/>
    </source>
</evidence>
<evidence type="ECO:0000313" key="3">
    <source>
        <dbReference type="EMBL" id="ELR11105.1"/>
    </source>
</evidence>
<dbReference type="RefSeq" id="XP_004333118.1">
    <property type="nucleotide sequence ID" value="XM_004333070.1"/>
</dbReference>
<evidence type="ECO:0000313" key="4">
    <source>
        <dbReference type="Proteomes" id="UP000011083"/>
    </source>
</evidence>
<dbReference type="EMBL" id="KB008157">
    <property type="protein sequence ID" value="ELR11105.1"/>
    <property type="molecule type" value="Genomic_DNA"/>
</dbReference>
<dbReference type="InterPro" id="IPR001012">
    <property type="entry name" value="UBX_dom"/>
</dbReference>
<proteinExistence type="predicted"/>
<reference evidence="3 4" key="1">
    <citation type="journal article" date="2013" name="Genome Biol.">
        <title>Genome of Acanthamoeba castellanii highlights extensive lateral gene transfer and early evolution of tyrosine kinase signaling.</title>
        <authorList>
            <person name="Clarke M."/>
            <person name="Lohan A.J."/>
            <person name="Liu B."/>
            <person name="Lagkouvardos I."/>
            <person name="Roy S."/>
            <person name="Zafar N."/>
            <person name="Bertelli C."/>
            <person name="Schilde C."/>
            <person name="Kianianmomeni A."/>
            <person name="Burglin T.R."/>
            <person name="Frech C."/>
            <person name="Turcotte B."/>
            <person name="Kopec K.O."/>
            <person name="Synnott J.M."/>
            <person name="Choo C."/>
            <person name="Paponov I."/>
            <person name="Finkler A."/>
            <person name="Soon Heng Tan C."/>
            <person name="Hutchins A.P."/>
            <person name="Weinmeier T."/>
            <person name="Rattei T."/>
            <person name="Chu J.S."/>
            <person name="Gimenez G."/>
            <person name="Irimia M."/>
            <person name="Rigden D.J."/>
            <person name="Fitzpatrick D.A."/>
            <person name="Lorenzo-Morales J."/>
            <person name="Bateman A."/>
            <person name="Chiu C.H."/>
            <person name="Tang P."/>
            <person name="Hegemann P."/>
            <person name="Fromm H."/>
            <person name="Raoult D."/>
            <person name="Greub G."/>
            <person name="Miranda-Saavedra D."/>
            <person name="Chen N."/>
            <person name="Nash P."/>
            <person name="Ginger M.L."/>
            <person name="Horn M."/>
            <person name="Schaap P."/>
            <person name="Caler L."/>
            <person name="Loftus B."/>
        </authorList>
    </citation>
    <scope>NUCLEOTIDE SEQUENCE [LARGE SCALE GENOMIC DNA]</scope>
    <source>
        <strain evidence="3 4">Neff</strain>
    </source>
</reference>
<feature type="compositionally biased region" description="Basic and acidic residues" evidence="1">
    <location>
        <begin position="1"/>
        <end position="13"/>
    </location>
</feature>
<dbReference type="AlphaFoldDB" id="L8GDA5"/>
<sequence length="211" mass="24202">MYAELKHQFDTKDQQQQTRSAAGRREVALVLRMANGERLPQRIFYADELLDEVRQYATLQLLERDRTAKLDFVFVCDFPRRVLSDFSRTLPTAGSTSAPSSASPMPTSPSRPLLILLRRHELWVHHTQSLLICVLYATGLEDYPSTPERSPTCLAFRVVWVVLMVLNWVWGPLALKHWRKGGFQSSRTSRAECTLRPSLACPCSRNVIRCR</sequence>
<evidence type="ECO:0000256" key="1">
    <source>
        <dbReference type="SAM" id="MobiDB-lite"/>
    </source>
</evidence>
<dbReference type="GeneID" id="14911520"/>
<gene>
    <name evidence="3" type="ORF">ACA1_351330</name>
</gene>
<dbReference type="Proteomes" id="UP000011083">
    <property type="component" value="Unassembled WGS sequence"/>
</dbReference>
<protein>
    <recommendedName>
        <fullName evidence="2">UBX domain-containing protein</fullName>
    </recommendedName>
</protein>